<dbReference type="CDD" id="cd00586">
    <property type="entry name" value="4HBT"/>
    <property type="match status" value="1"/>
</dbReference>
<name>A0A6V8LIN3_9ACTN</name>
<dbReference type="Gene3D" id="3.10.129.10">
    <property type="entry name" value="Hotdog Thioesterase"/>
    <property type="match status" value="1"/>
</dbReference>
<reference evidence="1 2" key="1">
    <citation type="submission" date="2020-03" db="EMBL/GenBank/DDBJ databases">
        <title>Whole genome shotgun sequence of Phytohabitans rumicis NBRC 108638.</title>
        <authorList>
            <person name="Komaki H."/>
            <person name="Tamura T."/>
        </authorList>
    </citation>
    <scope>NUCLEOTIDE SEQUENCE [LARGE SCALE GENOMIC DNA]</scope>
    <source>
        <strain evidence="1 2">NBRC 108638</strain>
    </source>
</reference>
<gene>
    <name evidence="1" type="ORF">Prum_081510</name>
</gene>
<evidence type="ECO:0000313" key="2">
    <source>
        <dbReference type="Proteomes" id="UP000482960"/>
    </source>
</evidence>
<evidence type="ECO:0000313" key="1">
    <source>
        <dbReference type="EMBL" id="GFJ94509.1"/>
    </source>
</evidence>
<keyword evidence="2" id="KW-1185">Reference proteome</keyword>
<dbReference type="EMBL" id="BLPG01000001">
    <property type="protein sequence ID" value="GFJ94509.1"/>
    <property type="molecule type" value="Genomic_DNA"/>
</dbReference>
<dbReference type="AlphaFoldDB" id="A0A6V8LIN3"/>
<protein>
    <submittedName>
        <fullName evidence="1">Thioesterase</fullName>
    </submittedName>
</protein>
<dbReference type="InterPro" id="IPR029069">
    <property type="entry name" value="HotDog_dom_sf"/>
</dbReference>
<dbReference type="PANTHER" id="PTHR31793">
    <property type="entry name" value="4-HYDROXYBENZOYL-COA THIOESTERASE FAMILY MEMBER"/>
    <property type="match status" value="1"/>
</dbReference>
<dbReference type="InterPro" id="IPR050563">
    <property type="entry name" value="4-hydroxybenzoyl-CoA_TE"/>
</dbReference>
<sequence length="138" mass="15093">MFTVRVGVRGYELDVLGHLNQAVYLQYAEHARWELLRTAGVTAAKLQASRTGPVVLETTIRYLAELHAGDEVDVSCALEWGTGKTFRMAQEIRRVDGTLAAGVTAVAGILDLDRRRMLAAPADHLRSLADQPALLNLP</sequence>
<comment type="caution">
    <text evidence="1">The sequence shown here is derived from an EMBL/GenBank/DDBJ whole genome shotgun (WGS) entry which is preliminary data.</text>
</comment>
<accession>A0A6V8LIN3</accession>
<dbReference type="RefSeq" id="WP_246278375.1">
    <property type="nucleotide sequence ID" value="NZ_BAABJB010000028.1"/>
</dbReference>
<proteinExistence type="predicted"/>
<dbReference type="PANTHER" id="PTHR31793:SF24">
    <property type="entry name" value="LONG-CHAIN ACYL-COA THIOESTERASE FADM"/>
    <property type="match status" value="1"/>
</dbReference>
<organism evidence="1 2">
    <name type="scientific">Phytohabitans rumicis</name>
    <dbReference type="NCBI Taxonomy" id="1076125"/>
    <lineage>
        <taxon>Bacteria</taxon>
        <taxon>Bacillati</taxon>
        <taxon>Actinomycetota</taxon>
        <taxon>Actinomycetes</taxon>
        <taxon>Micromonosporales</taxon>
        <taxon>Micromonosporaceae</taxon>
    </lineage>
</organism>
<dbReference type="Proteomes" id="UP000482960">
    <property type="component" value="Unassembled WGS sequence"/>
</dbReference>
<dbReference type="Pfam" id="PF13279">
    <property type="entry name" value="4HBT_2"/>
    <property type="match status" value="1"/>
</dbReference>
<reference evidence="1 2" key="2">
    <citation type="submission" date="2020-03" db="EMBL/GenBank/DDBJ databases">
        <authorList>
            <person name="Ichikawa N."/>
            <person name="Kimura A."/>
            <person name="Kitahashi Y."/>
            <person name="Uohara A."/>
        </authorList>
    </citation>
    <scope>NUCLEOTIDE SEQUENCE [LARGE SCALE GENOMIC DNA]</scope>
    <source>
        <strain evidence="1 2">NBRC 108638</strain>
    </source>
</reference>
<dbReference type="GO" id="GO:0047617">
    <property type="term" value="F:fatty acyl-CoA hydrolase activity"/>
    <property type="evidence" value="ECO:0007669"/>
    <property type="project" value="TreeGrafter"/>
</dbReference>
<dbReference type="SUPFAM" id="SSF54637">
    <property type="entry name" value="Thioesterase/thiol ester dehydrase-isomerase"/>
    <property type="match status" value="1"/>
</dbReference>